<dbReference type="PANTHER" id="PTHR23320">
    <property type="entry name" value="MEMBRANE-SPANNING 4-DOMAINS SUBFAMILY A MS4A -RELATED"/>
    <property type="match status" value="1"/>
</dbReference>
<protein>
    <submittedName>
        <fullName evidence="8">Membrane-spanning 4-domains subfamily A member 8A-like protein</fullName>
    </submittedName>
</protein>
<dbReference type="InterPro" id="IPR007237">
    <property type="entry name" value="CD20-like"/>
</dbReference>
<keyword evidence="4 7" id="KW-1133">Transmembrane helix</keyword>
<feature type="non-terminal residue" evidence="8">
    <location>
        <position position="1"/>
    </location>
</feature>
<keyword evidence="3 7" id="KW-0812">Transmembrane</keyword>
<accession>V9LL39</accession>
<feature type="transmembrane region" description="Helical" evidence="7">
    <location>
        <begin position="141"/>
        <end position="158"/>
    </location>
</feature>
<evidence type="ECO:0000256" key="2">
    <source>
        <dbReference type="ARBA" id="ARBA00009565"/>
    </source>
</evidence>
<evidence type="ECO:0000256" key="7">
    <source>
        <dbReference type="SAM" id="Phobius"/>
    </source>
</evidence>
<dbReference type="Pfam" id="PF04103">
    <property type="entry name" value="CD20"/>
    <property type="match status" value="1"/>
</dbReference>
<evidence type="ECO:0000256" key="3">
    <source>
        <dbReference type="ARBA" id="ARBA00022692"/>
    </source>
</evidence>
<dbReference type="PANTHER" id="PTHR23320:SF128">
    <property type="entry name" value="MEMBRANE-SPANNING 4-DOMAINS SUBFAMILY A MEMBER 4A"/>
    <property type="match status" value="1"/>
</dbReference>
<feature type="transmembrane region" description="Helical" evidence="7">
    <location>
        <begin position="113"/>
        <end position="135"/>
    </location>
</feature>
<evidence type="ECO:0000256" key="6">
    <source>
        <dbReference type="SAM" id="MobiDB-lite"/>
    </source>
</evidence>
<feature type="transmembrane region" description="Helical" evidence="7">
    <location>
        <begin position="200"/>
        <end position="231"/>
    </location>
</feature>
<keyword evidence="5 7" id="KW-0472">Membrane</keyword>
<proteinExistence type="evidence at transcript level"/>
<feature type="compositionally biased region" description="Pro residues" evidence="6">
    <location>
        <begin position="43"/>
        <end position="63"/>
    </location>
</feature>
<dbReference type="GO" id="GO:0016020">
    <property type="term" value="C:membrane"/>
    <property type="evidence" value="ECO:0007669"/>
    <property type="project" value="UniProtKB-SubCell"/>
</dbReference>
<dbReference type="AlphaFoldDB" id="V9LL39"/>
<organism evidence="8">
    <name type="scientific">Callorhinchus milii</name>
    <name type="common">Ghost shark</name>
    <dbReference type="NCBI Taxonomy" id="7868"/>
    <lineage>
        <taxon>Eukaryota</taxon>
        <taxon>Metazoa</taxon>
        <taxon>Chordata</taxon>
        <taxon>Craniata</taxon>
        <taxon>Vertebrata</taxon>
        <taxon>Chondrichthyes</taxon>
        <taxon>Holocephali</taxon>
        <taxon>Chimaeriformes</taxon>
        <taxon>Callorhinchidae</taxon>
        <taxon>Callorhinchus</taxon>
    </lineage>
</organism>
<dbReference type="InterPro" id="IPR030417">
    <property type="entry name" value="MS4A"/>
</dbReference>
<dbReference type="EMBL" id="KA353654">
    <property type="protein sequence ID" value="AFP92145.1"/>
    <property type="molecule type" value="mRNA"/>
</dbReference>
<evidence type="ECO:0000256" key="5">
    <source>
        <dbReference type="ARBA" id="ARBA00023136"/>
    </source>
</evidence>
<feature type="region of interest" description="Disordered" evidence="6">
    <location>
        <begin position="1"/>
        <end position="70"/>
    </location>
</feature>
<feature type="transmembrane region" description="Helical" evidence="7">
    <location>
        <begin position="170"/>
        <end position="194"/>
    </location>
</feature>
<evidence type="ECO:0000313" key="8">
    <source>
        <dbReference type="EMBL" id="AFP92145.1"/>
    </source>
</evidence>
<comment type="similarity">
    <text evidence="2">Belongs to the MS4A family.</text>
</comment>
<reference evidence="8" key="1">
    <citation type="journal article" date="2014" name="Nature">
        <title>Elephant shark genome provides unique insights into gnathostome evolution.</title>
        <authorList>
            <consortium name="International Elephant Shark Genome Sequencing Consortium"/>
            <person name="Venkatesh B."/>
            <person name="Lee A.P."/>
            <person name="Ravi V."/>
            <person name="Maurya A.K."/>
            <person name="Lian M.M."/>
            <person name="Swann J.B."/>
            <person name="Ohta Y."/>
            <person name="Flajnik M.F."/>
            <person name="Sutoh Y."/>
            <person name="Kasahara M."/>
            <person name="Hoon S."/>
            <person name="Gangu V."/>
            <person name="Roy S.W."/>
            <person name="Irimia M."/>
            <person name="Korzh V."/>
            <person name="Kondrychyn I."/>
            <person name="Lim Z.W."/>
            <person name="Tay B.H."/>
            <person name="Tohari S."/>
            <person name="Kong K.W."/>
            <person name="Ho S."/>
            <person name="Lorente-Galdos B."/>
            <person name="Quilez J."/>
            <person name="Marques-Bonet T."/>
            <person name="Raney B.J."/>
            <person name="Ingham P.W."/>
            <person name="Tay A."/>
            <person name="Hillier L.W."/>
            <person name="Minx P."/>
            <person name="Boehm T."/>
            <person name="Wilson R.K."/>
            <person name="Brenner S."/>
            <person name="Warren W.C."/>
        </authorList>
    </citation>
    <scope>NUCLEOTIDE SEQUENCE</scope>
    <source>
        <tissue evidence="8">Testis</tissue>
    </source>
</reference>
<evidence type="ECO:0000256" key="1">
    <source>
        <dbReference type="ARBA" id="ARBA00004141"/>
    </source>
</evidence>
<sequence length="258" mass="27748">SLLSLFPHISLTPPPRSPRAQQHDQAEGLSKFGNVPLRDRPDPAFPTRPAPLPPCPPAKPAVVPPSGGGEVGTAVVGTSAAVPGTSVLPPSTSARNEMWILRRELKALGATQIMIGMIQMIFGVPLAVSMVYSVAGSSGTPFWTGIWYIISGALTIELKHRPNRWIMKAALLMNGVSAVATTIAIIIYSISLLFTPSPEFVFFSATTFALTVGLLLFTVLEMSVAVMVVFFNYRSLFQFQNAYTVLQDVALQPQPTIK</sequence>
<evidence type="ECO:0000256" key="4">
    <source>
        <dbReference type="ARBA" id="ARBA00022989"/>
    </source>
</evidence>
<name>V9LL39_CALMI</name>
<comment type="subcellular location">
    <subcellularLocation>
        <location evidence="1">Membrane</location>
        <topology evidence="1">Multi-pass membrane protein</topology>
    </subcellularLocation>
</comment>